<evidence type="ECO:0000256" key="6">
    <source>
        <dbReference type="SAM" id="Phobius"/>
    </source>
</evidence>
<dbReference type="PANTHER" id="PTHR32322:SF2">
    <property type="entry name" value="EAMA DOMAIN-CONTAINING PROTEIN"/>
    <property type="match status" value="1"/>
</dbReference>
<dbReference type="SUPFAM" id="SSF103481">
    <property type="entry name" value="Multidrug resistance efflux transporter EmrE"/>
    <property type="match status" value="2"/>
</dbReference>
<keyword evidence="9" id="KW-1185">Reference proteome</keyword>
<feature type="transmembrane region" description="Helical" evidence="6">
    <location>
        <begin position="56"/>
        <end position="75"/>
    </location>
</feature>
<comment type="subcellular location">
    <subcellularLocation>
        <location evidence="1">Membrane</location>
        <topology evidence="1">Multi-pass membrane protein</topology>
    </subcellularLocation>
</comment>
<keyword evidence="3 6" id="KW-0812">Transmembrane</keyword>
<evidence type="ECO:0000256" key="3">
    <source>
        <dbReference type="ARBA" id="ARBA00022692"/>
    </source>
</evidence>
<dbReference type="PANTHER" id="PTHR32322">
    <property type="entry name" value="INNER MEMBRANE TRANSPORTER"/>
    <property type="match status" value="1"/>
</dbReference>
<dbReference type="Pfam" id="PF00892">
    <property type="entry name" value="EamA"/>
    <property type="match status" value="2"/>
</dbReference>
<proteinExistence type="inferred from homology"/>
<feature type="transmembrane region" description="Helical" evidence="6">
    <location>
        <begin position="236"/>
        <end position="257"/>
    </location>
</feature>
<feature type="transmembrane region" description="Helical" evidence="6">
    <location>
        <begin position="139"/>
        <end position="158"/>
    </location>
</feature>
<dbReference type="InterPro" id="IPR037185">
    <property type="entry name" value="EmrE-like"/>
</dbReference>
<reference evidence="8" key="1">
    <citation type="submission" date="2021-05" db="EMBL/GenBank/DDBJ databases">
        <authorList>
            <person name="Sun Q."/>
            <person name="Inoue M."/>
        </authorList>
    </citation>
    <scope>NUCLEOTIDE SEQUENCE</scope>
    <source>
        <strain evidence="8">VKM B-3255</strain>
    </source>
</reference>
<keyword evidence="4 6" id="KW-1133">Transmembrane helix</keyword>
<dbReference type="Proteomes" id="UP001166585">
    <property type="component" value="Unassembled WGS sequence"/>
</dbReference>
<comment type="caution">
    <text evidence="8">The sequence shown here is derived from an EMBL/GenBank/DDBJ whole genome shotgun (WGS) entry which is preliminary data.</text>
</comment>
<feature type="transmembrane region" description="Helical" evidence="6">
    <location>
        <begin position="290"/>
        <end position="308"/>
    </location>
</feature>
<feature type="transmembrane region" description="Helical" evidence="6">
    <location>
        <begin position="264"/>
        <end position="284"/>
    </location>
</feature>
<feature type="domain" description="EamA" evidence="7">
    <location>
        <begin position="23"/>
        <end position="154"/>
    </location>
</feature>
<feature type="domain" description="EamA" evidence="7">
    <location>
        <begin position="177"/>
        <end position="308"/>
    </location>
</feature>
<dbReference type="EMBL" id="JAHCQH010000021">
    <property type="protein sequence ID" value="MBS9478919.1"/>
    <property type="molecule type" value="Genomic_DNA"/>
</dbReference>
<evidence type="ECO:0000313" key="9">
    <source>
        <dbReference type="Proteomes" id="UP001166585"/>
    </source>
</evidence>
<feature type="transmembrane region" description="Helical" evidence="6">
    <location>
        <begin position="203"/>
        <end position="224"/>
    </location>
</feature>
<organism evidence="8 9">
    <name type="scientific">Ancylobacter radicis</name>
    <dbReference type="NCBI Taxonomy" id="2836179"/>
    <lineage>
        <taxon>Bacteria</taxon>
        <taxon>Pseudomonadati</taxon>
        <taxon>Pseudomonadota</taxon>
        <taxon>Alphaproteobacteria</taxon>
        <taxon>Hyphomicrobiales</taxon>
        <taxon>Xanthobacteraceae</taxon>
        <taxon>Ancylobacter</taxon>
    </lineage>
</organism>
<evidence type="ECO:0000256" key="5">
    <source>
        <dbReference type="ARBA" id="ARBA00023136"/>
    </source>
</evidence>
<accession>A0ABS5RDJ1</accession>
<comment type="similarity">
    <text evidence="2">Belongs to the EamA transporter family.</text>
</comment>
<evidence type="ECO:0000259" key="7">
    <source>
        <dbReference type="Pfam" id="PF00892"/>
    </source>
</evidence>
<keyword evidence="5 6" id="KW-0472">Membrane</keyword>
<feature type="transmembrane region" description="Helical" evidence="6">
    <location>
        <begin position="170"/>
        <end position="191"/>
    </location>
</feature>
<name>A0ABS5RDJ1_9HYPH</name>
<feature type="transmembrane region" description="Helical" evidence="6">
    <location>
        <begin position="16"/>
        <end position="36"/>
    </location>
</feature>
<evidence type="ECO:0000313" key="8">
    <source>
        <dbReference type="EMBL" id="MBS9478919.1"/>
    </source>
</evidence>
<evidence type="ECO:0000256" key="2">
    <source>
        <dbReference type="ARBA" id="ARBA00007362"/>
    </source>
</evidence>
<dbReference type="InterPro" id="IPR050638">
    <property type="entry name" value="AA-Vitamin_Transporters"/>
</dbReference>
<gene>
    <name evidence="8" type="ORF">KIP89_17565</name>
</gene>
<protein>
    <submittedName>
        <fullName evidence="8">EamA family transporter</fullName>
    </submittedName>
</protein>
<evidence type="ECO:0000256" key="4">
    <source>
        <dbReference type="ARBA" id="ARBA00022989"/>
    </source>
</evidence>
<sequence length="312" mass="32640">MSITASGGVTTPRPPLSAYGHLLAIYLVWSGGYLAVKICVSGPAMVSVFQLQSSRMWLASLLLSGVALIRCGLPIRPRPRDLLICAASGVLMWVAGNGLATLASKHATSSFIVMAMGAIPLWSCLLDLLIARRVPSPRVVAGLFLGLVGLFLVVSPTLLDAHSAIIEPGYGVFTTAIVIGAGISWSLGTIVQRPLMQRMPTEWAAAFQMLAASLVLTVLTGAEAAPLPGPPSVQQWLAFGFLIIFASVIGLTSYIRVLRAFSPAVATTFAYVNPVLGVLLGWVILGEQLAPVSLAGLAVVLASIAMVLSRRG</sequence>
<dbReference type="RefSeq" id="WP_213756878.1">
    <property type="nucleotide sequence ID" value="NZ_JAHCQH010000021.1"/>
</dbReference>
<dbReference type="InterPro" id="IPR000620">
    <property type="entry name" value="EamA_dom"/>
</dbReference>
<feature type="transmembrane region" description="Helical" evidence="6">
    <location>
        <begin position="109"/>
        <end position="130"/>
    </location>
</feature>
<evidence type="ECO:0000256" key="1">
    <source>
        <dbReference type="ARBA" id="ARBA00004141"/>
    </source>
</evidence>
<feature type="transmembrane region" description="Helical" evidence="6">
    <location>
        <begin position="82"/>
        <end position="103"/>
    </location>
</feature>